<gene>
    <name evidence="6" type="ORF">I545_6272</name>
</gene>
<accession>X7YM44</accession>
<comment type="subcellular location">
    <subcellularLocation>
        <location evidence="1">Membrane</location>
    </subcellularLocation>
</comment>
<evidence type="ECO:0000313" key="7">
    <source>
        <dbReference type="Proteomes" id="UP000020561"/>
    </source>
</evidence>
<keyword evidence="4" id="KW-0472">Membrane</keyword>
<evidence type="ECO:0000256" key="3">
    <source>
        <dbReference type="ARBA" id="ARBA00022989"/>
    </source>
</evidence>
<dbReference type="SUPFAM" id="SSF51695">
    <property type="entry name" value="PLC-like phosphodiesterases"/>
    <property type="match status" value="1"/>
</dbReference>
<name>X7YM44_MYCKA</name>
<dbReference type="PANTHER" id="PTHR35518">
    <property type="entry name" value="MAINTENANCE OF TELOMOERE CAPPING"/>
    <property type="match status" value="1"/>
</dbReference>
<dbReference type="AlphaFoldDB" id="X7YM44"/>
<feature type="region of interest" description="Disordered" evidence="5">
    <location>
        <begin position="273"/>
        <end position="311"/>
    </location>
</feature>
<dbReference type="PANTHER" id="PTHR35518:SF2">
    <property type="entry name" value="MAINTENANCE OF TELOMERE CAPPING PROTEIN 6"/>
    <property type="match status" value="1"/>
</dbReference>
<dbReference type="EMBL" id="JAOA01000016">
    <property type="protein sequence ID" value="EUA07846.1"/>
    <property type="molecule type" value="Genomic_DNA"/>
</dbReference>
<dbReference type="Proteomes" id="UP000020561">
    <property type="component" value="Unassembled WGS sequence"/>
</dbReference>
<evidence type="ECO:0000313" key="6">
    <source>
        <dbReference type="EMBL" id="EUA07846.1"/>
    </source>
</evidence>
<sequence>MALNKFADAVAAECRRVGIADAHCALPLAHKVTQAARDAYLQSWVHRTAQFQYALADPLPISQAQWLGTHNSFNSLSDSFTLSHGDSNQQLSLAQQLDIDVRGLELDLHYLPRLELLGKREVTVCHGLAPTNGNLGCTNEPPLTAVLPQIKNWLNIPGHTDEVILLYLEDELRAATAYSSALATLEDTLRRPDGQSLIYHPDRPAAPPTAVSRCRCRRHAMTSRRGRASRARQFLHTELVGRRLHLEGPGGGERLDAGLPAIPHLRRHVWQRTCTQQSSSATTRTPRWLSALTKPTPATRQPGGADTGEGA</sequence>
<keyword evidence="3" id="KW-1133">Transmembrane helix</keyword>
<dbReference type="InterPro" id="IPR017946">
    <property type="entry name" value="PLC-like_Pdiesterase_TIM-brl"/>
</dbReference>
<dbReference type="PROSITE" id="PS50007">
    <property type="entry name" value="PIPLC_X_DOMAIN"/>
    <property type="match status" value="1"/>
</dbReference>
<evidence type="ECO:0000256" key="1">
    <source>
        <dbReference type="ARBA" id="ARBA00004370"/>
    </source>
</evidence>
<reference evidence="6 7" key="1">
    <citation type="submission" date="2013-12" db="EMBL/GenBank/DDBJ databases">
        <authorList>
            <person name="Brown-Elliot B."/>
            <person name="Wallace R."/>
            <person name="Lenaerts A."/>
            <person name="Ordway D."/>
            <person name="DeGroote M.A."/>
            <person name="Parker T."/>
            <person name="Sizemore C."/>
            <person name="Tallon L.J."/>
            <person name="Sadzewicz L.K."/>
            <person name="Sengamalay N."/>
            <person name="Fraser C.M."/>
            <person name="Hine E."/>
            <person name="Shefchek K.A."/>
            <person name="Das S.P."/>
            <person name="Tettelin H."/>
        </authorList>
    </citation>
    <scope>NUCLEOTIDE SEQUENCE [LARGE SCALE GENOMIC DNA]</scope>
    <source>
        <strain evidence="6 7">662</strain>
    </source>
</reference>
<organism evidence="6 7">
    <name type="scientific">Mycobacterium kansasii 662</name>
    <dbReference type="NCBI Taxonomy" id="1299326"/>
    <lineage>
        <taxon>Bacteria</taxon>
        <taxon>Bacillati</taxon>
        <taxon>Actinomycetota</taxon>
        <taxon>Actinomycetes</taxon>
        <taxon>Mycobacteriales</taxon>
        <taxon>Mycobacteriaceae</taxon>
        <taxon>Mycobacterium</taxon>
    </lineage>
</organism>
<dbReference type="GO" id="GO:0016020">
    <property type="term" value="C:membrane"/>
    <property type="evidence" value="ECO:0007669"/>
    <property type="project" value="UniProtKB-SubCell"/>
</dbReference>
<feature type="non-terminal residue" evidence="6">
    <location>
        <position position="311"/>
    </location>
</feature>
<protein>
    <submittedName>
        <fullName evidence="6">Uncharacterized protein</fullName>
    </submittedName>
</protein>
<dbReference type="GO" id="GO:0008081">
    <property type="term" value="F:phosphoric diester hydrolase activity"/>
    <property type="evidence" value="ECO:0007669"/>
    <property type="project" value="InterPro"/>
</dbReference>
<dbReference type="InterPro" id="IPR051008">
    <property type="entry name" value="Telomere_Capping_Maintenance"/>
</dbReference>
<evidence type="ECO:0000256" key="2">
    <source>
        <dbReference type="ARBA" id="ARBA00022692"/>
    </source>
</evidence>
<evidence type="ECO:0000256" key="4">
    <source>
        <dbReference type="ARBA" id="ARBA00023136"/>
    </source>
</evidence>
<proteinExistence type="predicted"/>
<dbReference type="Gene3D" id="3.20.20.190">
    <property type="entry name" value="Phosphatidylinositol (PI) phosphodiesterase"/>
    <property type="match status" value="1"/>
</dbReference>
<dbReference type="Pfam" id="PF26178">
    <property type="entry name" value="PI-PLC_cat"/>
    <property type="match status" value="1"/>
</dbReference>
<keyword evidence="2" id="KW-0812">Transmembrane</keyword>
<comment type="caution">
    <text evidence="6">The sequence shown here is derived from an EMBL/GenBank/DDBJ whole genome shotgun (WGS) entry which is preliminary data.</text>
</comment>
<feature type="compositionally biased region" description="Polar residues" evidence="5">
    <location>
        <begin position="273"/>
        <end position="285"/>
    </location>
</feature>
<evidence type="ECO:0000256" key="5">
    <source>
        <dbReference type="SAM" id="MobiDB-lite"/>
    </source>
</evidence>
<dbReference type="GO" id="GO:0006629">
    <property type="term" value="P:lipid metabolic process"/>
    <property type="evidence" value="ECO:0007669"/>
    <property type="project" value="InterPro"/>
</dbReference>